<gene>
    <name evidence="2" type="ORF">MCHLO_01577</name>
</gene>
<keyword evidence="3" id="KW-1185">Reference proteome</keyword>
<feature type="region of interest" description="Disordered" evidence="1">
    <location>
        <begin position="417"/>
        <end position="527"/>
    </location>
</feature>
<feature type="compositionally biased region" description="Pro residues" evidence="1">
    <location>
        <begin position="437"/>
        <end position="451"/>
    </location>
</feature>
<sequence length="527" mass="57922">MQSPSASMHQTFAPSSTQTQIAYLQCCPICRVPADKNWHDDQRCAIFKKKREIYDKLAGIDEVLVDHPPPHLPPAPAGGASPRYCTGPTGCGERTKNHDKIRCGQLSLRKQLNNDLVKLREELSQFPRVNYEGHYFLRVEIPIHHGHWHAPAPSTVETTTTTRRAAAAHGMPGFTTFEDDNSNSVSSQDETNFANRSTRTRTRSSNSSASSFRSLAASSKVKLTRSKNSGHGRLMIQVDIRILFALALVLGPLLWQLGRQLLRSASLFCFLAYIGSQKVAGRANHQAEPARPHTPRRIRRRAAHLRLQARRAMMDLTSWVPKARCPAPSSALLSSYSFSWVVVAGSAELEVTTRVHVHRFLLYSLPRVRKRLHLHASPNHRSVPAYVPPPPQSYNYAEPTPAAPPMSYAEQMAKNAQYAPPLQPPPPQAQYATPSGYAPPGPPPQASPMPTPQQYDYPATPATSHAPLLSSNNSYAASVSPQQHPAHAQQYFQADGKSVLSWAPAHDGGPYASASGAPADGPPNYRQ</sequence>
<dbReference type="Proteomes" id="UP000815677">
    <property type="component" value="Unassembled WGS sequence"/>
</dbReference>
<dbReference type="EMBL" id="DF839448">
    <property type="protein sequence ID" value="GAT43918.1"/>
    <property type="molecule type" value="Genomic_DNA"/>
</dbReference>
<accession>A0ABQ0KYA4</accession>
<evidence type="ECO:0008006" key="4">
    <source>
        <dbReference type="Google" id="ProtNLM"/>
    </source>
</evidence>
<feature type="compositionally biased region" description="Polar residues" evidence="1">
    <location>
        <begin position="469"/>
        <end position="483"/>
    </location>
</feature>
<feature type="compositionally biased region" description="Low complexity" evidence="1">
    <location>
        <begin position="191"/>
        <end position="211"/>
    </location>
</feature>
<organism evidence="2 3">
    <name type="scientific">Mycena chlorophos</name>
    <name type="common">Agaric fungus</name>
    <name type="synonym">Agaricus chlorophos</name>
    <dbReference type="NCBI Taxonomy" id="658473"/>
    <lineage>
        <taxon>Eukaryota</taxon>
        <taxon>Fungi</taxon>
        <taxon>Dikarya</taxon>
        <taxon>Basidiomycota</taxon>
        <taxon>Agaricomycotina</taxon>
        <taxon>Agaricomycetes</taxon>
        <taxon>Agaricomycetidae</taxon>
        <taxon>Agaricales</taxon>
        <taxon>Marasmiineae</taxon>
        <taxon>Mycenaceae</taxon>
        <taxon>Mycena</taxon>
    </lineage>
</organism>
<feature type="region of interest" description="Disordered" evidence="1">
    <location>
        <begin position="172"/>
        <end position="211"/>
    </location>
</feature>
<proteinExistence type="predicted"/>
<feature type="region of interest" description="Disordered" evidence="1">
    <location>
        <begin position="379"/>
        <end position="402"/>
    </location>
</feature>
<evidence type="ECO:0000313" key="3">
    <source>
        <dbReference type="Proteomes" id="UP000815677"/>
    </source>
</evidence>
<protein>
    <recommendedName>
        <fullName evidence="4">Hap4 transcription factor heteromerisation domain-containing protein</fullName>
    </recommendedName>
</protein>
<evidence type="ECO:0000313" key="2">
    <source>
        <dbReference type="EMBL" id="GAT43918.1"/>
    </source>
</evidence>
<feature type="compositionally biased region" description="Low complexity" evidence="1">
    <location>
        <begin position="507"/>
        <end position="527"/>
    </location>
</feature>
<evidence type="ECO:0000256" key="1">
    <source>
        <dbReference type="SAM" id="MobiDB-lite"/>
    </source>
</evidence>
<reference evidence="2" key="1">
    <citation type="submission" date="2014-09" db="EMBL/GenBank/DDBJ databases">
        <title>Genome sequence of the luminous mushroom Mycena chlorophos for searching fungal bioluminescence genes.</title>
        <authorList>
            <person name="Tanaka Y."/>
            <person name="Kasuga D."/>
            <person name="Oba Y."/>
            <person name="Hase S."/>
            <person name="Sato K."/>
            <person name="Oba Y."/>
            <person name="Sakakibara Y."/>
        </authorList>
    </citation>
    <scope>NUCLEOTIDE SEQUENCE</scope>
</reference>
<name>A0ABQ0KYA4_MYCCL</name>